<dbReference type="EMBL" id="JAHZSV010000037">
    <property type="protein sequence ID" value="MBW8201647.1"/>
    <property type="molecule type" value="Genomic_DNA"/>
</dbReference>
<name>A0ABS7EVJ7_9FLAO</name>
<feature type="domain" description="Abortive phage infection protein C-terminal" evidence="1">
    <location>
        <begin position="256"/>
        <end position="493"/>
    </location>
</feature>
<evidence type="ECO:0000259" key="1">
    <source>
        <dbReference type="Pfam" id="PF10592"/>
    </source>
</evidence>
<dbReference type="RefSeq" id="WP_220114953.1">
    <property type="nucleotide sequence ID" value="NZ_JAHZSV010000037.1"/>
</dbReference>
<proteinExistence type="predicted"/>
<evidence type="ECO:0000313" key="2">
    <source>
        <dbReference type="EMBL" id="MBW8201647.1"/>
    </source>
</evidence>
<reference evidence="2 3" key="1">
    <citation type="submission" date="2021-08" db="EMBL/GenBank/DDBJ databases">
        <title>Muricauda profundi sp. nov., a marine bacterium isolated from deep seawater of the Mariana Trench.</title>
        <authorList>
            <person name="Wei Y."/>
        </authorList>
    </citation>
    <scope>NUCLEOTIDE SEQUENCE [LARGE SCALE GENOMIC DNA]</scope>
    <source>
        <strain evidence="2 3">W52</strain>
    </source>
</reference>
<gene>
    <name evidence="2" type="ORF">K1F36_17630</name>
</gene>
<evidence type="ECO:0000313" key="3">
    <source>
        <dbReference type="Proteomes" id="UP001196136"/>
    </source>
</evidence>
<dbReference type="InterPro" id="IPR018891">
    <property type="entry name" value="AIPR_C"/>
</dbReference>
<comment type="caution">
    <text evidence="2">The sequence shown here is derived from an EMBL/GenBank/DDBJ whole genome shotgun (WGS) entry which is preliminary data.</text>
</comment>
<dbReference type="Pfam" id="PF10592">
    <property type="entry name" value="AIPR"/>
    <property type="match status" value="1"/>
</dbReference>
<sequence>MATNHQIIVQTLVEQKKEELYPQISINDFFHIYATEQILKDYDLNYEEIEKGITEGGGDGGIDGIYTFLNGELIQSVDDIVDAKKNALLELIVVQSKFTNSFTETAIEKCTSSANDLFDLSKDIDALRSVYNEQLIRNVKIFREQYKKIISKFPDLSIQYNYCSKGIEIHPNTTRKVDFLENTFKELYSDSKFSFEFITAQKLLEISRKEQTRVKQLSLNDNPISTTDEGYIAIASIKSYFDFITSEDKRILKYFFDANVRDYQGTVEVNKGIKETLENPGDEDFWWLNNGITITVSKASLSGKTLTIEDPQIVNGLQTSFEIFNFFRTHPESEDSRNVLIRVITTKSERSRLKVIRATNSQTKVPLASLRATESIHRDLEDYLLTEGFFYDRRKNYYKNNGKPINSIVSISYLGQAIMAIVLQEPDYARARPSSLLKNDNDYKRVFTDAYPIKLYANCIKIQKETETRLKTHPNSFSTSQLGDMKYHVALYITCLALNNESPTPKEIEELDLSALTDQDWINAIDEVNVLYDSLGGTNAVAKGKELITELKELMKEKITAANN</sequence>
<dbReference type="Proteomes" id="UP001196136">
    <property type="component" value="Unassembled WGS sequence"/>
</dbReference>
<accession>A0ABS7EVJ7</accession>
<protein>
    <submittedName>
        <fullName evidence="2">AIPR family protein</fullName>
    </submittedName>
</protein>
<keyword evidence="3" id="KW-1185">Reference proteome</keyword>
<organism evidence="2 3">
    <name type="scientific">Flagellimonas abyssi</name>
    <dbReference type="NCBI Taxonomy" id="2864871"/>
    <lineage>
        <taxon>Bacteria</taxon>
        <taxon>Pseudomonadati</taxon>
        <taxon>Bacteroidota</taxon>
        <taxon>Flavobacteriia</taxon>
        <taxon>Flavobacteriales</taxon>
        <taxon>Flavobacteriaceae</taxon>
        <taxon>Flagellimonas</taxon>
    </lineage>
</organism>